<dbReference type="InterPro" id="IPR008984">
    <property type="entry name" value="SMAD_FHA_dom_sf"/>
</dbReference>
<feature type="domain" description="FHA" evidence="2">
    <location>
        <begin position="382"/>
        <end position="439"/>
    </location>
</feature>
<accession>A0A8J8T5J0</accession>
<sequence>MQSSSIMMGGGAGMESRLGNRPPMFYHHQRAAQNEEQKHNRFLQLQSNQNHAIDHLIQEPTNQSDGILLTPYDLYSNEVPRVTSIHPNEPFMKISVVKSNNDATLIQNEFYVTPRGMVGSLRSQSDGDVMIGRQYITESGQRPNDILLPVTDLAISRTHCRIVYKFGFKSHYQSDFNKSLYTDKKSKFPPQWLEFFKALHRRKTARSQISIPFDVRRIIIEYLRDPQNFYVQDLGSVHGTFIKVSKDQSTMVKKGQNYQIGTDIFFNIVDMQYSSQPVLQLSEDQTQKDYKDFMMYLAKEQATDTKVYGIDKHEFGKYLKIYKRQQRSAYDRDRTVEPPTRIPYPFSVMKFEIVTSGGMSSFHLFVQKQFQISEEPGHTGQFILGRATTCDIVIGQNTISREQCRFFFNNDGSEDRWKMRRWYIRDGCDQRESANGTWLCLTDYRLRIFKQESQPEPLQMGSQIKISDTILKVEWMPPLGLKPSPLDQQQIHSESRNESDQQILISGGQFLARPSDDELLLQQ</sequence>
<feature type="region of interest" description="Disordered" evidence="1">
    <location>
        <begin position="1"/>
        <end position="21"/>
    </location>
</feature>
<keyword evidence="4" id="KW-1185">Reference proteome</keyword>
<dbReference type="PROSITE" id="PS50006">
    <property type="entry name" value="FHA_DOMAIN"/>
    <property type="match status" value="1"/>
</dbReference>
<evidence type="ECO:0000313" key="4">
    <source>
        <dbReference type="Proteomes" id="UP000785679"/>
    </source>
</evidence>
<organism evidence="3 4">
    <name type="scientific">Halteria grandinella</name>
    <dbReference type="NCBI Taxonomy" id="5974"/>
    <lineage>
        <taxon>Eukaryota</taxon>
        <taxon>Sar</taxon>
        <taxon>Alveolata</taxon>
        <taxon>Ciliophora</taxon>
        <taxon>Intramacronucleata</taxon>
        <taxon>Spirotrichea</taxon>
        <taxon>Stichotrichia</taxon>
        <taxon>Sporadotrichida</taxon>
        <taxon>Halteriidae</taxon>
        <taxon>Halteria</taxon>
    </lineage>
</organism>
<comment type="caution">
    <text evidence="3">The sequence shown here is derived from an EMBL/GenBank/DDBJ whole genome shotgun (WGS) entry which is preliminary data.</text>
</comment>
<dbReference type="CDD" id="cd00060">
    <property type="entry name" value="FHA"/>
    <property type="match status" value="1"/>
</dbReference>
<protein>
    <recommendedName>
        <fullName evidence="2">FHA domain-containing protein</fullName>
    </recommendedName>
</protein>
<dbReference type="Pfam" id="PF00498">
    <property type="entry name" value="FHA"/>
    <property type="match status" value="1"/>
</dbReference>
<dbReference type="InterPro" id="IPR000253">
    <property type="entry name" value="FHA_dom"/>
</dbReference>
<dbReference type="SMART" id="SM00240">
    <property type="entry name" value="FHA"/>
    <property type="match status" value="2"/>
</dbReference>
<dbReference type="PANTHER" id="PTHR46210:SF1">
    <property type="entry name" value="FHA DOMAIN-CONTAINING PROTEIN"/>
    <property type="match status" value="1"/>
</dbReference>
<dbReference type="SUPFAM" id="SSF49879">
    <property type="entry name" value="SMAD/FHA domain"/>
    <property type="match status" value="2"/>
</dbReference>
<evidence type="ECO:0000256" key="1">
    <source>
        <dbReference type="SAM" id="MobiDB-lite"/>
    </source>
</evidence>
<dbReference type="PANTHER" id="PTHR46210">
    <property type="entry name" value="FHA DOMAIN-CONTAINING PROTEIN"/>
    <property type="match status" value="1"/>
</dbReference>
<reference evidence="3" key="1">
    <citation type="submission" date="2019-06" db="EMBL/GenBank/DDBJ databases">
        <authorList>
            <person name="Zheng W."/>
        </authorList>
    </citation>
    <scope>NUCLEOTIDE SEQUENCE</scope>
    <source>
        <strain evidence="3">QDHG01</strain>
    </source>
</reference>
<evidence type="ECO:0000259" key="2">
    <source>
        <dbReference type="PROSITE" id="PS50006"/>
    </source>
</evidence>
<proteinExistence type="predicted"/>
<dbReference type="AlphaFoldDB" id="A0A8J8T5J0"/>
<evidence type="ECO:0000313" key="3">
    <source>
        <dbReference type="EMBL" id="TNV83177.1"/>
    </source>
</evidence>
<name>A0A8J8T5J0_HALGN</name>
<dbReference type="Gene3D" id="2.60.200.20">
    <property type="match status" value="2"/>
</dbReference>
<dbReference type="EMBL" id="RRYP01004090">
    <property type="protein sequence ID" value="TNV83177.1"/>
    <property type="molecule type" value="Genomic_DNA"/>
</dbReference>
<gene>
    <name evidence="3" type="ORF">FGO68_gene13462</name>
</gene>
<dbReference type="OrthoDB" id="312994at2759"/>
<dbReference type="Proteomes" id="UP000785679">
    <property type="component" value="Unassembled WGS sequence"/>
</dbReference>